<dbReference type="InterPro" id="IPR040256">
    <property type="entry name" value="At4g02000-like"/>
</dbReference>
<dbReference type="EMBL" id="JAAGAX010000008">
    <property type="protein sequence ID" value="KAF2306458.1"/>
    <property type="molecule type" value="Genomic_DNA"/>
</dbReference>
<dbReference type="PANTHER" id="PTHR31286:SF178">
    <property type="entry name" value="DUF4283 DOMAIN-CONTAINING PROTEIN"/>
    <property type="match status" value="1"/>
</dbReference>
<proteinExistence type="predicted"/>
<sequence>MLTIVHLRNVLMQVWNLAFSFDIQPLSDMKNCFLITFNHERDKRKVIDGVPWSVNDSLMALKPWPPHLKAEELEFLTTPFGIQVHGLLLHRMTKSNAQLIGNLFAGLIEVDFASTPDASVGSCMRLRVEVNINKPLLERFTSKKENGQLERIRFKFERLLEFCYMGGLVGHQINVCPNISQVIGEANRCSKAVVDFKHIRSIVTVHL</sequence>
<name>A0A6A6M3E6_HEVBR</name>
<evidence type="ECO:0000313" key="4">
    <source>
        <dbReference type="EMBL" id="KAF2306479.1"/>
    </source>
</evidence>
<dbReference type="Proteomes" id="UP000467840">
    <property type="component" value="Chromosome 9"/>
</dbReference>
<feature type="domain" description="Zinc knuckle CX2CX4HX4C" evidence="2">
    <location>
        <begin position="131"/>
        <end position="177"/>
    </location>
</feature>
<evidence type="ECO:0000259" key="2">
    <source>
        <dbReference type="Pfam" id="PF14392"/>
    </source>
</evidence>
<reference evidence="4 5" key="1">
    <citation type="journal article" date="2020" name="Mol. Plant">
        <title>The Chromosome-Based Rubber Tree Genome Provides New Insights into Spurge Genome Evolution and Rubber Biosynthesis.</title>
        <authorList>
            <person name="Liu J."/>
            <person name="Shi C."/>
            <person name="Shi C.C."/>
            <person name="Li W."/>
            <person name="Zhang Q.J."/>
            <person name="Zhang Y."/>
            <person name="Li K."/>
            <person name="Lu H.F."/>
            <person name="Shi C."/>
            <person name="Zhu S.T."/>
            <person name="Xiao Z.Y."/>
            <person name="Nan H."/>
            <person name="Yue Y."/>
            <person name="Zhu X.G."/>
            <person name="Wu Y."/>
            <person name="Hong X.N."/>
            <person name="Fan G.Y."/>
            <person name="Tong Y."/>
            <person name="Zhang D."/>
            <person name="Mao C.L."/>
            <person name="Liu Y.L."/>
            <person name="Hao S.J."/>
            <person name="Liu W.Q."/>
            <person name="Lv M.Q."/>
            <person name="Zhang H.B."/>
            <person name="Liu Y."/>
            <person name="Hu-Tang G.R."/>
            <person name="Wang J.P."/>
            <person name="Wang J.H."/>
            <person name="Sun Y.H."/>
            <person name="Ni S.B."/>
            <person name="Chen W.B."/>
            <person name="Zhang X.C."/>
            <person name="Jiao Y.N."/>
            <person name="Eichler E.E."/>
            <person name="Li G.H."/>
            <person name="Liu X."/>
            <person name="Gao L.Z."/>
        </authorList>
    </citation>
    <scope>NUCLEOTIDE SEQUENCE [LARGE SCALE GENOMIC DNA]</scope>
    <source>
        <strain evidence="5">cv. GT1</strain>
        <tissue evidence="4">Leaf</tissue>
    </source>
</reference>
<keyword evidence="5" id="KW-1185">Reference proteome</keyword>
<dbReference type="EMBL" id="JAAGAX010000008">
    <property type="protein sequence ID" value="KAF2306479.1"/>
    <property type="molecule type" value="Genomic_DNA"/>
</dbReference>
<dbReference type="AlphaFoldDB" id="A0A6A6M3E6"/>
<dbReference type="Pfam" id="PF14111">
    <property type="entry name" value="DUF4283"/>
    <property type="match status" value="1"/>
</dbReference>
<evidence type="ECO:0000259" key="1">
    <source>
        <dbReference type="Pfam" id="PF14111"/>
    </source>
</evidence>
<protein>
    <recommendedName>
        <fullName evidence="6">DUF4283 domain-containing protein</fullName>
    </recommendedName>
</protein>
<dbReference type="PANTHER" id="PTHR31286">
    <property type="entry name" value="GLYCINE-RICH CELL WALL STRUCTURAL PROTEIN 1.8-LIKE"/>
    <property type="match status" value="1"/>
</dbReference>
<dbReference type="InterPro" id="IPR025836">
    <property type="entry name" value="Zn_knuckle_CX2CX4HX4C"/>
</dbReference>
<gene>
    <name evidence="3" type="ORF">GH714_018278</name>
    <name evidence="4" type="ORF">GH714_018447</name>
</gene>
<evidence type="ECO:0000313" key="5">
    <source>
        <dbReference type="Proteomes" id="UP000467840"/>
    </source>
</evidence>
<comment type="caution">
    <text evidence="4">The sequence shown here is derived from an EMBL/GenBank/DDBJ whole genome shotgun (WGS) entry which is preliminary data.</text>
</comment>
<feature type="domain" description="DUF4283" evidence="1">
    <location>
        <begin position="4"/>
        <end position="71"/>
    </location>
</feature>
<evidence type="ECO:0008006" key="6">
    <source>
        <dbReference type="Google" id="ProtNLM"/>
    </source>
</evidence>
<evidence type="ECO:0000313" key="3">
    <source>
        <dbReference type="EMBL" id="KAF2306458.1"/>
    </source>
</evidence>
<dbReference type="Pfam" id="PF14392">
    <property type="entry name" value="zf-CCHC_4"/>
    <property type="match status" value="1"/>
</dbReference>
<accession>A0A6A6M3E6</accession>
<organism evidence="4 5">
    <name type="scientific">Hevea brasiliensis</name>
    <name type="common">Para rubber tree</name>
    <name type="synonym">Siphonia brasiliensis</name>
    <dbReference type="NCBI Taxonomy" id="3981"/>
    <lineage>
        <taxon>Eukaryota</taxon>
        <taxon>Viridiplantae</taxon>
        <taxon>Streptophyta</taxon>
        <taxon>Embryophyta</taxon>
        <taxon>Tracheophyta</taxon>
        <taxon>Spermatophyta</taxon>
        <taxon>Magnoliopsida</taxon>
        <taxon>eudicotyledons</taxon>
        <taxon>Gunneridae</taxon>
        <taxon>Pentapetalae</taxon>
        <taxon>rosids</taxon>
        <taxon>fabids</taxon>
        <taxon>Malpighiales</taxon>
        <taxon>Euphorbiaceae</taxon>
        <taxon>Crotonoideae</taxon>
        <taxon>Micrandreae</taxon>
        <taxon>Hevea</taxon>
    </lineage>
</organism>
<dbReference type="InterPro" id="IPR025558">
    <property type="entry name" value="DUF4283"/>
</dbReference>